<keyword evidence="4" id="KW-0597">Phosphoprotein</keyword>
<dbReference type="SUPFAM" id="SSF52172">
    <property type="entry name" value="CheY-like"/>
    <property type="match status" value="1"/>
</dbReference>
<sequence length="543" mass="58577">MNAPAAGNAERDALRRRMLACAAVAERLAAPGDLSTLGSRMLASLSEDVDALAVYLSRTDQDLRLVLQAGCPQPPPAHAPDARALCGVAPCVAAQEGGACIVALGPARPAWIGARSAALAAVPFDGAGQERRGLALFMLRQAEHAPSLAALLELAAHKLSQALERDPAPLQERSGADGAKTRVLLIDDEALLVAHVRRILERAGFAFHASQSARAGFALAMAIHPDVILIDKVMPDLDGIKLLRMMRGHEALRTVPVIMLSGQADETARIAALGEGADDFVVKPFSAKDLVARIEANVRLVRVRRDAVWREGELLRLRQSQRELRTLLDTVQRVRDDERRMLAREVHDQLGQILTAAKIDIRLLQDRVAHPERPPSADAILAELSAALKSVDLAIAAVQDIAALLRPPELEAGLVAALRWQAADLQRRTGIACHVLHDPDDYVEQPPFVSGELLRICQEALTNVLRHAGASRVVIQVAMRRASLLVRVCDDGGGIPRGRLHDAASLGLKGMRERAASIRASISVYGRPGRGSMVSIRRRLAYR</sequence>
<dbReference type="Gene3D" id="3.40.50.2300">
    <property type="match status" value="1"/>
</dbReference>
<organism evidence="6 7">
    <name type="scientific">Massilia suwonensis</name>
    <dbReference type="NCBI Taxonomy" id="648895"/>
    <lineage>
        <taxon>Bacteria</taxon>
        <taxon>Pseudomonadati</taxon>
        <taxon>Pseudomonadota</taxon>
        <taxon>Betaproteobacteria</taxon>
        <taxon>Burkholderiales</taxon>
        <taxon>Oxalobacteraceae</taxon>
        <taxon>Telluria group</taxon>
        <taxon>Massilia</taxon>
    </lineage>
</organism>
<dbReference type="Gene3D" id="3.30.565.10">
    <property type="entry name" value="Histidine kinase-like ATPase, C-terminal domain"/>
    <property type="match status" value="1"/>
</dbReference>
<dbReference type="InterPro" id="IPR001789">
    <property type="entry name" value="Sig_transdc_resp-reg_receiver"/>
</dbReference>
<dbReference type="InterPro" id="IPR003594">
    <property type="entry name" value="HATPase_dom"/>
</dbReference>
<dbReference type="SUPFAM" id="SSF55874">
    <property type="entry name" value="ATPase domain of HSP90 chaperone/DNA topoisomerase II/histidine kinase"/>
    <property type="match status" value="1"/>
</dbReference>
<protein>
    <submittedName>
        <fullName evidence="6">Response regulator</fullName>
    </submittedName>
</protein>
<keyword evidence="2" id="KW-0418">Kinase</keyword>
<keyword evidence="3" id="KW-0902">Two-component regulatory system</keyword>
<evidence type="ECO:0000313" key="6">
    <source>
        <dbReference type="EMBL" id="MFC5480904.1"/>
    </source>
</evidence>
<gene>
    <name evidence="6" type="ORF">ACFPQ5_22095</name>
</gene>
<feature type="modified residue" description="4-aspartylphosphate" evidence="4">
    <location>
        <position position="231"/>
    </location>
</feature>
<dbReference type="Gene3D" id="1.20.5.1930">
    <property type="match status" value="1"/>
</dbReference>
<keyword evidence="7" id="KW-1185">Reference proteome</keyword>
<accession>A0ABW0MRM1</accession>
<dbReference type="RefSeq" id="WP_379760855.1">
    <property type="nucleotide sequence ID" value="NZ_JBHSMR010000014.1"/>
</dbReference>
<proteinExistence type="predicted"/>
<dbReference type="SMART" id="SM00448">
    <property type="entry name" value="REC"/>
    <property type="match status" value="1"/>
</dbReference>
<dbReference type="SMART" id="SM00387">
    <property type="entry name" value="HATPase_c"/>
    <property type="match status" value="1"/>
</dbReference>
<dbReference type="InterPro" id="IPR011006">
    <property type="entry name" value="CheY-like_superfamily"/>
</dbReference>
<dbReference type="Pfam" id="PF02518">
    <property type="entry name" value="HATPase_c"/>
    <property type="match status" value="1"/>
</dbReference>
<dbReference type="InterPro" id="IPR036890">
    <property type="entry name" value="HATPase_C_sf"/>
</dbReference>
<dbReference type="CDD" id="cd16917">
    <property type="entry name" value="HATPase_UhpB-NarQ-NarX-like"/>
    <property type="match status" value="1"/>
</dbReference>
<dbReference type="PANTHER" id="PTHR24421:SF59">
    <property type="entry name" value="OXYGEN SENSOR HISTIDINE KINASE NREB"/>
    <property type="match status" value="1"/>
</dbReference>
<dbReference type="InterPro" id="IPR050482">
    <property type="entry name" value="Sensor_HK_TwoCompSys"/>
</dbReference>
<reference evidence="7" key="1">
    <citation type="journal article" date="2019" name="Int. J. Syst. Evol. Microbiol.">
        <title>The Global Catalogue of Microorganisms (GCM) 10K type strain sequencing project: providing services to taxonomists for standard genome sequencing and annotation.</title>
        <authorList>
            <consortium name="The Broad Institute Genomics Platform"/>
            <consortium name="The Broad Institute Genome Sequencing Center for Infectious Disease"/>
            <person name="Wu L."/>
            <person name="Ma J."/>
        </authorList>
    </citation>
    <scope>NUCLEOTIDE SEQUENCE [LARGE SCALE GENOMIC DNA]</scope>
    <source>
        <strain evidence="7">CCUG 43111</strain>
    </source>
</reference>
<dbReference type="InterPro" id="IPR011712">
    <property type="entry name" value="Sig_transdc_His_kin_sub3_dim/P"/>
</dbReference>
<evidence type="ECO:0000256" key="3">
    <source>
        <dbReference type="ARBA" id="ARBA00023012"/>
    </source>
</evidence>
<evidence type="ECO:0000256" key="1">
    <source>
        <dbReference type="ARBA" id="ARBA00022679"/>
    </source>
</evidence>
<dbReference type="Proteomes" id="UP001596101">
    <property type="component" value="Unassembled WGS sequence"/>
</dbReference>
<dbReference type="Pfam" id="PF07730">
    <property type="entry name" value="HisKA_3"/>
    <property type="match status" value="1"/>
</dbReference>
<evidence type="ECO:0000259" key="5">
    <source>
        <dbReference type="PROSITE" id="PS50110"/>
    </source>
</evidence>
<dbReference type="PROSITE" id="PS50110">
    <property type="entry name" value="RESPONSE_REGULATORY"/>
    <property type="match status" value="1"/>
</dbReference>
<feature type="domain" description="Response regulatory" evidence="5">
    <location>
        <begin position="182"/>
        <end position="298"/>
    </location>
</feature>
<evidence type="ECO:0000256" key="2">
    <source>
        <dbReference type="ARBA" id="ARBA00022777"/>
    </source>
</evidence>
<evidence type="ECO:0000313" key="7">
    <source>
        <dbReference type="Proteomes" id="UP001596101"/>
    </source>
</evidence>
<dbReference type="PANTHER" id="PTHR24421">
    <property type="entry name" value="NITRATE/NITRITE SENSOR PROTEIN NARX-RELATED"/>
    <property type="match status" value="1"/>
</dbReference>
<comment type="caution">
    <text evidence="6">The sequence shown here is derived from an EMBL/GenBank/DDBJ whole genome shotgun (WGS) entry which is preliminary data.</text>
</comment>
<evidence type="ECO:0000256" key="4">
    <source>
        <dbReference type="PROSITE-ProRule" id="PRU00169"/>
    </source>
</evidence>
<dbReference type="Pfam" id="PF00072">
    <property type="entry name" value="Response_reg"/>
    <property type="match status" value="1"/>
</dbReference>
<name>A0ABW0MRM1_9BURK</name>
<dbReference type="EMBL" id="JBHSMR010000014">
    <property type="protein sequence ID" value="MFC5480904.1"/>
    <property type="molecule type" value="Genomic_DNA"/>
</dbReference>
<keyword evidence="1" id="KW-0808">Transferase</keyword>